<evidence type="ECO:0000313" key="2">
    <source>
        <dbReference type="Proteomes" id="UP001165960"/>
    </source>
</evidence>
<gene>
    <name evidence="1" type="ORF">DSO57_1010474</name>
</gene>
<organism evidence="1 2">
    <name type="scientific">Entomophthora muscae</name>
    <dbReference type="NCBI Taxonomy" id="34485"/>
    <lineage>
        <taxon>Eukaryota</taxon>
        <taxon>Fungi</taxon>
        <taxon>Fungi incertae sedis</taxon>
        <taxon>Zoopagomycota</taxon>
        <taxon>Entomophthoromycotina</taxon>
        <taxon>Entomophthoromycetes</taxon>
        <taxon>Entomophthorales</taxon>
        <taxon>Entomophthoraceae</taxon>
        <taxon>Entomophthora</taxon>
    </lineage>
</organism>
<comment type="caution">
    <text evidence="1">The sequence shown here is derived from an EMBL/GenBank/DDBJ whole genome shotgun (WGS) entry which is preliminary data.</text>
</comment>
<dbReference type="EMBL" id="QTSX02005005">
    <property type="protein sequence ID" value="KAJ9062451.1"/>
    <property type="molecule type" value="Genomic_DNA"/>
</dbReference>
<proteinExistence type="predicted"/>
<reference evidence="1" key="1">
    <citation type="submission" date="2022-04" db="EMBL/GenBank/DDBJ databases">
        <title>Genome of the entomopathogenic fungus Entomophthora muscae.</title>
        <authorList>
            <person name="Elya C."/>
            <person name="Lovett B.R."/>
            <person name="Lee E."/>
            <person name="Macias A.M."/>
            <person name="Hajek A.E."/>
            <person name="De Bivort B.L."/>
            <person name="Kasson M.T."/>
            <person name="De Fine Licht H.H."/>
            <person name="Stajich J.E."/>
        </authorList>
    </citation>
    <scope>NUCLEOTIDE SEQUENCE</scope>
    <source>
        <strain evidence="1">Berkeley</strain>
    </source>
</reference>
<sequence length="191" mass="20944">MDLGFDTRASSIANISFLGASTCELLIRLGPLVTSNGRLGRLTAPIFASSKTLTPLKLLTLKHLQRSSLPWSIATPSASTLSLAAKVHLQRPASSSLPFLQASHRLSLRNPPDNEDEIPLSATPIETDNQLMPNPPKKLMMMSLLFQWRPTYLLYLLRLSILNPQVLLETSSGNSVAPRTHSCACANRHCY</sequence>
<dbReference type="Proteomes" id="UP001165960">
    <property type="component" value="Unassembled WGS sequence"/>
</dbReference>
<accession>A0ACC2SJV1</accession>
<name>A0ACC2SJV1_9FUNG</name>
<evidence type="ECO:0000313" key="1">
    <source>
        <dbReference type="EMBL" id="KAJ9062451.1"/>
    </source>
</evidence>
<keyword evidence="2" id="KW-1185">Reference proteome</keyword>
<protein>
    <submittedName>
        <fullName evidence="1">Uncharacterized protein</fullName>
    </submittedName>
</protein>